<evidence type="ECO:0000313" key="1">
    <source>
        <dbReference type="EMBL" id="TBT85337.1"/>
    </source>
</evidence>
<organism evidence="1 2">
    <name type="scientific">Propioniciclava sinopodophylli</name>
    <dbReference type="NCBI Taxonomy" id="1837344"/>
    <lineage>
        <taxon>Bacteria</taxon>
        <taxon>Bacillati</taxon>
        <taxon>Actinomycetota</taxon>
        <taxon>Actinomycetes</taxon>
        <taxon>Propionibacteriales</taxon>
        <taxon>Propionibacteriaceae</taxon>
        <taxon>Propioniciclava</taxon>
    </lineage>
</organism>
<dbReference type="AlphaFoldDB" id="A0A4Q9KE82"/>
<keyword evidence="2" id="KW-1185">Reference proteome</keyword>
<proteinExistence type="predicted"/>
<dbReference type="Proteomes" id="UP000292373">
    <property type="component" value="Unassembled WGS sequence"/>
</dbReference>
<dbReference type="OrthoDB" id="3725224at2"/>
<sequence>MTALPAELRAAIVSSGYFPDFVATTVAQAIGDEEVVDALVHHEATFNATELHRHVTVLVLTPTRFIAAHTDDGEHPNVQQALTTVETVALRHIRSVALTQVAANPERFGRGRHGTTETWLVVNWGAMRRQEVEPATCGDPNCDADHGWTVQDVADDLTVRISAAADGEAAVADLIRFGARLQRVAV</sequence>
<dbReference type="RefSeq" id="WP_131167678.1">
    <property type="nucleotide sequence ID" value="NZ_SDMQ01000005.1"/>
</dbReference>
<reference evidence="1 2" key="1">
    <citation type="submission" date="2019-01" db="EMBL/GenBank/DDBJ databases">
        <title>Lactibacter flavus gen. nov., sp. nov., a novel bacterium of the family Propionibacteriaceae isolated from raw milk and dairy products.</title>
        <authorList>
            <person name="Huptas C."/>
            <person name="Wenning M."/>
            <person name="Breitenwieser F."/>
            <person name="Doll E."/>
            <person name="Von Neubeck M."/>
            <person name="Busse H.-J."/>
            <person name="Scherer S."/>
        </authorList>
    </citation>
    <scope>NUCLEOTIDE SEQUENCE [LARGE SCALE GENOMIC DNA]</scope>
    <source>
        <strain evidence="1 2">KCTC 33808</strain>
    </source>
</reference>
<evidence type="ECO:0000313" key="2">
    <source>
        <dbReference type="Proteomes" id="UP000292373"/>
    </source>
</evidence>
<dbReference type="Pfam" id="PF19461">
    <property type="entry name" value="DUF5998"/>
    <property type="match status" value="1"/>
</dbReference>
<comment type="caution">
    <text evidence="1">The sequence shown here is derived from an EMBL/GenBank/DDBJ whole genome shotgun (WGS) entry which is preliminary data.</text>
</comment>
<gene>
    <name evidence="1" type="ORF">ET989_06170</name>
</gene>
<accession>A0A4Q9KE82</accession>
<protein>
    <submittedName>
        <fullName evidence="1">Phosphodiesterase</fullName>
    </submittedName>
</protein>
<dbReference type="InterPro" id="IPR046040">
    <property type="entry name" value="DUF5998"/>
</dbReference>
<name>A0A4Q9KE82_9ACTN</name>
<dbReference type="EMBL" id="SDMQ01000005">
    <property type="protein sequence ID" value="TBT85337.1"/>
    <property type="molecule type" value="Genomic_DNA"/>
</dbReference>